<dbReference type="NCBIfam" id="TIGR03596">
    <property type="entry name" value="GTPase_YlqF"/>
    <property type="match status" value="1"/>
</dbReference>
<dbReference type="Gene3D" id="1.10.1580.10">
    <property type="match status" value="1"/>
</dbReference>
<dbReference type="GO" id="GO:0006412">
    <property type="term" value="P:translation"/>
    <property type="evidence" value="ECO:0007669"/>
    <property type="project" value="TreeGrafter"/>
</dbReference>
<dbReference type="InterPro" id="IPR027417">
    <property type="entry name" value="P-loop_NTPase"/>
</dbReference>
<keyword evidence="2 4" id="KW-0547">Nucleotide-binding</keyword>
<dbReference type="InterPro" id="IPR023179">
    <property type="entry name" value="GTP-bd_ortho_bundle_sf"/>
</dbReference>
<dbReference type="GO" id="GO:0005737">
    <property type="term" value="C:cytoplasm"/>
    <property type="evidence" value="ECO:0007669"/>
    <property type="project" value="UniProtKB-SubCell"/>
</dbReference>
<gene>
    <name evidence="7" type="primary">rbgA</name>
    <name evidence="7" type="ORF">ABG79_01155</name>
</gene>
<dbReference type="PANTHER" id="PTHR45782:SF4">
    <property type="entry name" value="MITOCHONDRIAL RIBOSOME-ASSOCIATED GTPASE 1"/>
    <property type="match status" value="1"/>
</dbReference>
<evidence type="ECO:0000259" key="6">
    <source>
        <dbReference type="PROSITE" id="PS51721"/>
    </source>
</evidence>
<dbReference type="STRING" id="908809.ABG79_01155"/>
<dbReference type="OrthoDB" id="9779790at2"/>
<name>A0A0R3K1W7_CALMK</name>
<organism evidence="7 8">
    <name type="scientific">Caloramator mitchellensis</name>
    <dbReference type="NCBI Taxonomy" id="908809"/>
    <lineage>
        <taxon>Bacteria</taxon>
        <taxon>Bacillati</taxon>
        <taxon>Bacillota</taxon>
        <taxon>Clostridia</taxon>
        <taxon>Eubacteriales</taxon>
        <taxon>Clostridiaceae</taxon>
        <taxon>Caloramator</taxon>
    </lineage>
</organism>
<dbReference type="Proteomes" id="UP000052015">
    <property type="component" value="Unassembled WGS sequence"/>
</dbReference>
<comment type="caution">
    <text evidence="7">The sequence shown here is derived from an EMBL/GenBank/DDBJ whole genome shotgun (WGS) entry which is preliminary data.</text>
</comment>
<dbReference type="InterPro" id="IPR019991">
    <property type="entry name" value="GTP-bd_ribosome_bgen"/>
</dbReference>
<dbReference type="Gene3D" id="3.40.50.300">
    <property type="entry name" value="P-loop containing nucleotide triphosphate hydrolases"/>
    <property type="match status" value="1"/>
</dbReference>
<keyword evidence="4" id="KW-0963">Cytoplasm</keyword>
<sequence length="286" mass="32403">MNIQWYPGHMVKTKRQISESLKLIDVVIELLDARAPISSKNPDIDEIISNKPKIVILNKADLADEKINKEWINFYKSINIVALDVDCITGKNINKIFPSIKNIIKNKLQKDINKGIIGRPVRALVVGIPNVGKSTFINKIANKSTAQTGDRPGVTKSKQWIKVNNEFELMDTPGILWPKFDDEMVALHLAYIKAIKEEILDIVELSIKFIDEIKKSNPNNLKDRFKIEIKDDPTEMLKDIGRKRGCIVAGSEIDMYRAANVLMEEFRIGKLGRISLETPNMIIGVE</sequence>
<evidence type="ECO:0000313" key="7">
    <source>
        <dbReference type="EMBL" id="KRQ86965.1"/>
    </source>
</evidence>
<dbReference type="FunFam" id="3.40.50.300:FF:000590">
    <property type="entry name" value="Ribosome biogenesis GTPase A"/>
    <property type="match status" value="1"/>
</dbReference>
<evidence type="ECO:0000256" key="2">
    <source>
        <dbReference type="ARBA" id="ARBA00022741"/>
    </source>
</evidence>
<dbReference type="PATRIC" id="fig|908809.3.peg.1164"/>
<dbReference type="PIRSF" id="PIRSF006230">
    <property type="entry name" value="MG442"/>
    <property type="match status" value="1"/>
</dbReference>
<dbReference type="AlphaFoldDB" id="A0A0R3K1W7"/>
<feature type="domain" description="CP-type G" evidence="6">
    <location>
        <begin position="11"/>
        <end position="178"/>
    </location>
</feature>
<keyword evidence="8" id="KW-1185">Reference proteome</keyword>
<dbReference type="GO" id="GO:0003924">
    <property type="term" value="F:GTPase activity"/>
    <property type="evidence" value="ECO:0007669"/>
    <property type="project" value="TreeGrafter"/>
</dbReference>
<feature type="binding site" evidence="5">
    <location>
        <position position="174"/>
    </location>
    <ligand>
        <name>GTP</name>
        <dbReference type="ChEBI" id="CHEBI:37565"/>
    </ligand>
</feature>
<dbReference type="EMBL" id="LKHP01000005">
    <property type="protein sequence ID" value="KRQ86965.1"/>
    <property type="molecule type" value="Genomic_DNA"/>
</dbReference>
<evidence type="ECO:0000256" key="1">
    <source>
        <dbReference type="ARBA" id="ARBA00014898"/>
    </source>
</evidence>
<keyword evidence="3 4" id="KW-0342">GTP-binding</keyword>
<protein>
    <recommendedName>
        <fullName evidence="1 4">Ribosome biogenesis GTPase A</fullName>
    </recommendedName>
</protein>
<dbReference type="InterPro" id="IPR006073">
    <property type="entry name" value="GTP-bd"/>
</dbReference>
<evidence type="ECO:0000256" key="3">
    <source>
        <dbReference type="ARBA" id="ARBA00023134"/>
    </source>
</evidence>
<comment type="subcellular location">
    <subcellularLocation>
        <location evidence="4">Cytoplasm</location>
    </subcellularLocation>
</comment>
<dbReference type="PROSITE" id="PS51721">
    <property type="entry name" value="G_CP"/>
    <property type="match status" value="1"/>
</dbReference>
<dbReference type="SUPFAM" id="SSF52540">
    <property type="entry name" value="P-loop containing nucleoside triphosphate hydrolases"/>
    <property type="match status" value="1"/>
</dbReference>
<dbReference type="RefSeq" id="WP_057978046.1">
    <property type="nucleotide sequence ID" value="NZ_LKHP01000005.1"/>
</dbReference>
<evidence type="ECO:0000313" key="8">
    <source>
        <dbReference type="Proteomes" id="UP000052015"/>
    </source>
</evidence>
<evidence type="ECO:0000256" key="5">
    <source>
        <dbReference type="PIRSR" id="PIRSR006230-1"/>
    </source>
</evidence>
<feature type="binding site" evidence="5">
    <location>
        <begin position="58"/>
        <end position="61"/>
    </location>
    <ligand>
        <name>GTP</name>
        <dbReference type="ChEBI" id="CHEBI:37565"/>
    </ligand>
</feature>
<dbReference type="Pfam" id="PF01926">
    <property type="entry name" value="MMR_HSR1"/>
    <property type="match status" value="1"/>
</dbReference>
<accession>A0A0R3K1W7</accession>
<feature type="binding site" evidence="5">
    <location>
        <begin position="130"/>
        <end position="135"/>
    </location>
    <ligand>
        <name>GTP</name>
        <dbReference type="ChEBI" id="CHEBI:37565"/>
    </ligand>
</feature>
<dbReference type="InterPro" id="IPR030378">
    <property type="entry name" value="G_CP_dom"/>
</dbReference>
<proteinExistence type="inferred from homology"/>
<dbReference type="InterPro" id="IPR016478">
    <property type="entry name" value="GTPase_MTG1"/>
</dbReference>
<dbReference type="GO" id="GO:0005525">
    <property type="term" value="F:GTP binding"/>
    <property type="evidence" value="ECO:0007669"/>
    <property type="project" value="UniProtKB-KW"/>
</dbReference>
<comment type="function">
    <text evidence="4">Required for a late step of 50S ribosomal subunit assembly. Has GTPase activity.</text>
</comment>
<dbReference type="PANTHER" id="PTHR45782">
    <property type="entry name" value="MITOCHONDRIAL RIBOSOME-ASSOCIATED GTPASE 1"/>
    <property type="match status" value="1"/>
</dbReference>
<evidence type="ECO:0000256" key="4">
    <source>
        <dbReference type="PIRNR" id="PIRNR006230"/>
    </source>
</evidence>
<reference evidence="7 8" key="1">
    <citation type="submission" date="2015-09" db="EMBL/GenBank/DDBJ databases">
        <title>Draft genome sequence of a Caloramator mitchellensis, a moderate thermophile from the Great Artesian Basin of Australia.</title>
        <authorList>
            <person name="Patel B.K."/>
        </authorList>
    </citation>
    <scope>NUCLEOTIDE SEQUENCE [LARGE SCALE GENOMIC DNA]</scope>
    <source>
        <strain evidence="7 8">VF08</strain>
    </source>
</reference>
<comment type="similarity">
    <text evidence="4">Belongs to the TRAFAC class YlqF/YawG GTPase family. MTG1 subfamily.</text>
</comment>
<dbReference type="CDD" id="cd01856">
    <property type="entry name" value="YlqF"/>
    <property type="match status" value="1"/>
</dbReference>